<dbReference type="STRING" id="1121421.SAMN02745123_02900"/>
<feature type="domain" description="Aminotransferase class I/classII large" evidence="5">
    <location>
        <begin position="32"/>
        <end position="381"/>
    </location>
</feature>
<dbReference type="OrthoDB" id="9803354at2"/>
<keyword evidence="3 4" id="KW-0808">Transferase</keyword>
<dbReference type="InterPro" id="IPR015421">
    <property type="entry name" value="PyrdxlP-dep_Trfase_major"/>
</dbReference>
<gene>
    <name evidence="6" type="ORF">SAMN02745123_02900</name>
</gene>
<keyword evidence="2 4" id="KW-0032">Aminotransferase</keyword>
<name>A0A1M6URK4_9FIRM</name>
<protein>
    <recommendedName>
        <fullName evidence="4">Aminotransferase</fullName>
        <ecNumber evidence="4">2.6.1.-</ecNumber>
    </recommendedName>
</protein>
<dbReference type="InterPro" id="IPR050881">
    <property type="entry name" value="LL-DAP_aminotransferase"/>
</dbReference>
<evidence type="ECO:0000256" key="1">
    <source>
        <dbReference type="ARBA" id="ARBA00001933"/>
    </source>
</evidence>
<dbReference type="AlphaFoldDB" id="A0A1M6URK4"/>
<dbReference type="Pfam" id="PF00155">
    <property type="entry name" value="Aminotran_1_2"/>
    <property type="match status" value="1"/>
</dbReference>
<evidence type="ECO:0000256" key="2">
    <source>
        <dbReference type="ARBA" id="ARBA00022576"/>
    </source>
</evidence>
<reference evidence="7" key="1">
    <citation type="submission" date="2016-11" db="EMBL/GenBank/DDBJ databases">
        <authorList>
            <person name="Varghese N."/>
            <person name="Submissions S."/>
        </authorList>
    </citation>
    <scope>NUCLEOTIDE SEQUENCE [LARGE SCALE GENOMIC DNA]</scope>
    <source>
        <strain evidence="7">DSM 10349</strain>
    </source>
</reference>
<dbReference type="EMBL" id="FRAR01000021">
    <property type="protein sequence ID" value="SHK71858.1"/>
    <property type="molecule type" value="Genomic_DNA"/>
</dbReference>
<proteinExistence type="inferred from homology"/>
<dbReference type="RefSeq" id="WP_072915729.1">
    <property type="nucleotide sequence ID" value="NZ_FRAR01000021.1"/>
</dbReference>
<dbReference type="NCBIfam" id="NF006756">
    <property type="entry name" value="PRK09276.1"/>
    <property type="match status" value="1"/>
</dbReference>
<dbReference type="Gene3D" id="3.90.1150.10">
    <property type="entry name" value="Aspartate Aminotransferase, domain 1"/>
    <property type="match status" value="1"/>
</dbReference>
<dbReference type="GO" id="GO:0008483">
    <property type="term" value="F:transaminase activity"/>
    <property type="evidence" value="ECO:0007669"/>
    <property type="project" value="UniProtKB-KW"/>
</dbReference>
<dbReference type="SUPFAM" id="SSF53383">
    <property type="entry name" value="PLP-dependent transferases"/>
    <property type="match status" value="1"/>
</dbReference>
<dbReference type="PROSITE" id="PS00105">
    <property type="entry name" value="AA_TRANSFER_CLASS_1"/>
    <property type="match status" value="1"/>
</dbReference>
<organism evidence="6 7">
    <name type="scientific">Desulforamulus aeronauticus DSM 10349</name>
    <dbReference type="NCBI Taxonomy" id="1121421"/>
    <lineage>
        <taxon>Bacteria</taxon>
        <taxon>Bacillati</taxon>
        <taxon>Bacillota</taxon>
        <taxon>Clostridia</taxon>
        <taxon>Eubacteriales</taxon>
        <taxon>Peptococcaceae</taxon>
        <taxon>Desulforamulus</taxon>
    </lineage>
</organism>
<evidence type="ECO:0000313" key="7">
    <source>
        <dbReference type="Proteomes" id="UP000183997"/>
    </source>
</evidence>
<evidence type="ECO:0000256" key="3">
    <source>
        <dbReference type="ARBA" id="ARBA00022679"/>
    </source>
</evidence>
<dbReference type="PANTHER" id="PTHR42832">
    <property type="entry name" value="AMINO ACID AMINOTRANSFERASE"/>
    <property type="match status" value="1"/>
</dbReference>
<evidence type="ECO:0000256" key="4">
    <source>
        <dbReference type="RuleBase" id="RU000481"/>
    </source>
</evidence>
<comment type="cofactor">
    <cofactor evidence="1 4">
        <name>pyridoxal 5'-phosphate</name>
        <dbReference type="ChEBI" id="CHEBI:597326"/>
    </cofactor>
</comment>
<dbReference type="InterPro" id="IPR015424">
    <property type="entry name" value="PyrdxlP-dep_Trfase"/>
</dbReference>
<accession>A0A1M6URK4</accession>
<keyword evidence="7" id="KW-1185">Reference proteome</keyword>
<dbReference type="PANTHER" id="PTHR42832:SF3">
    <property type="entry name" value="L-GLUTAMINE--4-(METHYLSULFANYL)-2-OXOBUTANOATE AMINOTRANSFERASE"/>
    <property type="match status" value="1"/>
</dbReference>
<dbReference type="Gene3D" id="3.40.640.10">
    <property type="entry name" value="Type I PLP-dependent aspartate aminotransferase-like (Major domain)"/>
    <property type="match status" value="1"/>
</dbReference>
<dbReference type="InterPro" id="IPR004838">
    <property type="entry name" value="NHTrfase_class1_PyrdxlP-BS"/>
</dbReference>
<dbReference type="EC" id="2.6.1.-" evidence="4"/>
<comment type="similarity">
    <text evidence="4">Belongs to the class-I pyridoxal-phosphate-dependent aminotransferase family.</text>
</comment>
<evidence type="ECO:0000313" key="6">
    <source>
        <dbReference type="EMBL" id="SHK71858.1"/>
    </source>
</evidence>
<dbReference type="InterPro" id="IPR004839">
    <property type="entry name" value="Aminotransferase_I/II_large"/>
</dbReference>
<dbReference type="GO" id="GO:0030170">
    <property type="term" value="F:pyridoxal phosphate binding"/>
    <property type="evidence" value="ECO:0007669"/>
    <property type="project" value="InterPro"/>
</dbReference>
<dbReference type="InterPro" id="IPR015422">
    <property type="entry name" value="PyrdxlP-dep_Trfase_small"/>
</dbReference>
<dbReference type="Proteomes" id="UP000183997">
    <property type="component" value="Unassembled WGS sequence"/>
</dbReference>
<evidence type="ECO:0000259" key="5">
    <source>
        <dbReference type="Pfam" id="PF00155"/>
    </source>
</evidence>
<dbReference type="CDD" id="cd00609">
    <property type="entry name" value="AAT_like"/>
    <property type="match status" value="1"/>
</dbReference>
<sequence length="389" mass="42570">MRKLARRMESLAPGIFSELARAKAEKQATGIEVIDLSVGSPDLPPAPHILEALRKGVENPRNYTYPLAGKIELHQALAKWYKKRFNVDLDPATEVLTLMGSQDGLAHVALAYVNPGDIALVPDPGYPIYSAAIQLAEGELYPMPLLAENQFLPDFQQIPVEVAQRAKLLTINYPNNPVAASANADFFKRVIEFAKAYDIVVCHDVAYAELAYDGFKPMSFLEVPGAKEVGVEFYSLSKTYNMAGCRIGFAVGNAEVLSALGRIKSNIDYGVFSAVQEAGIAALTGDQECVRQTAATYQRRRDILVDGFAKLGWLVPKPQASMFIWAPLPKGYSSSMDFCLEFLDKTGILMVPGVAFGAQGEGYVRIAMVQPEEDLTEAITRVNDSFSFN</sequence>